<keyword evidence="6" id="KW-1185">Reference proteome</keyword>
<organism evidence="5 6">
    <name type="scientific">Brunnivagina elsteri CCALA 953</name>
    <dbReference type="NCBI Taxonomy" id="987040"/>
    <lineage>
        <taxon>Bacteria</taxon>
        <taxon>Bacillati</taxon>
        <taxon>Cyanobacteriota</taxon>
        <taxon>Cyanophyceae</taxon>
        <taxon>Nostocales</taxon>
        <taxon>Calotrichaceae</taxon>
        <taxon>Brunnivagina</taxon>
    </lineage>
</organism>
<dbReference type="Proteomes" id="UP000218238">
    <property type="component" value="Unassembled WGS sequence"/>
</dbReference>
<dbReference type="AlphaFoldDB" id="A0A2A2TJW0"/>
<dbReference type="PROSITE" id="PS51257">
    <property type="entry name" value="PROKAR_LIPOPROTEIN"/>
    <property type="match status" value="1"/>
</dbReference>
<feature type="signal peptide" evidence="4">
    <location>
        <begin position="1"/>
        <end position="25"/>
    </location>
</feature>
<accession>A0A2A2TJW0</accession>
<dbReference type="GO" id="GO:0006508">
    <property type="term" value="P:proteolysis"/>
    <property type="evidence" value="ECO:0007669"/>
    <property type="project" value="InterPro"/>
</dbReference>
<keyword evidence="5" id="KW-0645">Protease</keyword>
<dbReference type="SUPFAM" id="SSF56601">
    <property type="entry name" value="beta-lactamase/transpeptidase-like"/>
    <property type="match status" value="1"/>
</dbReference>
<dbReference type="GO" id="GO:0000270">
    <property type="term" value="P:peptidoglycan metabolic process"/>
    <property type="evidence" value="ECO:0007669"/>
    <property type="project" value="TreeGrafter"/>
</dbReference>
<dbReference type="PRINTS" id="PR00922">
    <property type="entry name" value="DADACBPTASE3"/>
</dbReference>
<reference evidence="5 6" key="1">
    <citation type="submission" date="2017-08" db="EMBL/GenBank/DDBJ databases">
        <title>Draft genome sequence of filamentous cyanobacterium Calothrix elsteri CCALA 953.</title>
        <authorList>
            <person name="Gagunashvili A.N."/>
            <person name="Elster J."/>
            <person name="Andresson O.S."/>
        </authorList>
    </citation>
    <scope>NUCLEOTIDE SEQUENCE [LARGE SCALE GENOMIC DNA]</scope>
    <source>
        <strain evidence="5 6">CCALA 953</strain>
    </source>
</reference>
<name>A0A2A2TJW0_9CYAN</name>
<evidence type="ECO:0000313" key="5">
    <source>
        <dbReference type="EMBL" id="PAX55247.1"/>
    </source>
</evidence>
<proteinExistence type="inferred from homology"/>
<dbReference type="OrthoDB" id="9802627at2"/>
<sequence length="448" mass="47782">MHKPLCFTTALSCVLLGFVSGCSLNPSSFNSPSSQSGNQNAVNAIAAVKKPELPLIVPPDNPDPIINAKVLQYVKSLAPHGSAQQSHGIWIQSDDKLLANHLGTTPTTAASISKVATTLAALKTLGAEHVFVTQIGTTGTIENSVIKGDLVIQGGEDAFFVSEEAIALGNTLNQMGIKKVTGDLIITGKFYMNFSRNPSTVGNLLKMGLNSQTWNAGFINAHKSLPAETPKPQVVINGKVKSLPIPPANFKLLVRHNSYPLAELLKKMNNFSNNAMAEMLADSVGGGKVVAQKAATAAEVAQNEIYLVNGSGLTYENKISPRAAIAMFRAIEKHLQQQNMTVADVFTVIGEDEGVLKPRGIPKLAVVKSGSLDNTSALIGAFPTQNRGTVWFAIMNFSGDLVQFRKQQDTFLTSLVNEWGVVTTSPPELAPNPARKDKISKSEIISTQ</sequence>
<protein>
    <submittedName>
        <fullName evidence="5">D-alanyl-D-alanine carboxypeptidase</fullName>
    </submittedName>
</protein>
<comment type="similarity">
    <text evidence="1">Belongs to the peptidase S13 family.</text>
</comment>
<keyword evidence="5" id="KW-0121">Carboxypeptidase</keyword>
<dbReference type="PANTHER" id="PTHR30023:SF0">
    <property type="entry name" value="PENICILLIN-SENSITIVE CARBOXYPEPTIDASE A"/>
    <property type="match status" value="1"/>
</dbReference>
<dbReference type="InterPro" id="IPR012338">
    <property type="entry name" value="Beta-lactam/transpept-like"/>
</dbReference>
<feature type="region of interest" description="Disordered" evidence="3">
    <location>
        <begin position="427"/>
        <end position="448"/>
    </location>
</feature>
<keyword evidence="2" id="KW-0378">Hydrolase</keyword>
<dbReference type="PANTHER" id="PTHR30023">
    <property type="entry name" value="D-ALANYL-D-ALANINE CARBOXYPEPTIDASE"/>
    <property type="match status" value="1"/>
</dbReference>
<dbReference type="GO" id="GO:0004185">
    <property type="term" value="F:serine-type carboxypeptidase activity"/>
    <property type="evidence" value="ECO:0007669"/>
    <property type="project" value="InterPro"/>
</dbReference>
<evidence type="ECO:0000256" key="1">
    <source>
        <dbReference type="ARBA" id="ARBA00006096"/>
    </source>
</evidence>
<gene>
    <name evidence="5" type="ORF">CK510_11100</name>
</gene>
<dbReference type="Pfam" id="PF02113">
    <property type="entry name" value="Peptidase_S13"/>
    <property type="match status" value="2"/>
</dbReference>
<evidence type="ECO:0000313" key="6">
    <source>
        <dbReference type="Proteomes" id="UP000218238"/>
    </source>
</evidence>
<dbReference type="RefSeq" id="WP_095721763.1">
    <property type="nucleotide sequence ID" value="NZ_NTFS01000098.1"/>
</dbReference>
<feature type="chain" id="PRO_5011996940" evidence="4">
    <location>
        <begin position="26"/>
        <end position="448"/>
    </location>
</feature>
<keyword evidence="4" id="KW-0732">Signal</keyword>
<dbReference type="InterPro" id="IPR000667">
    <property type="entry name" value="Peptidase_S13"/>
</dbReference>
<evidence type="ECO:0000256" key="3">
    <source>
        <dbReference type="SAM" id="MobiDB-lite"/>
    </source>
</evidence>
<evidence type="ECO:0000256" key="4">
    <source>
        <dbReference type="SAM" id="SignalP"/>
    </source>
</evidence>
<dbReference type="Gene3D" id="3.50.80.20">
    <property type="entry name" value="D-Ala-D-Ala carboxypeptidase C, peptidase S13"/>
    <property type="match status" value="1"/>
</dbReference>
<comment type="caution">
    <text evidence="5">The sequence shown here is derived from an EMBL/GenBank/DDBJ whole genome shotgun (WGS) entry which is preliminary data.</text>
</comment>
<evidence type="ECO:0000256" key="2">
    <source>
        <dbReference type="ARBA" id="ARBA00022801"/>
    </source>
</evidence>
<dbReference type="Gene3D" id="3.40.710.10">
    <property type="entry name" value="DD-peptidase/beta-lactamase superfamily"/>
    <property type="match status" value="1"/>
</dbReference>
<dbReference type="EMBL" id="NTFS01000098">
    <property type="protein sequence ID" value="PAX55247.1"/>
    <property type="molecule type" value="Genomic_DNA"/>
</dbReference>